<gene>
    <name evidence="10" type="ORF">OLEA9_A114658</name>
</gene>
<evidence type="ECO:0000256" key="1">
    <source>
        <dbReference type="ARBA" id="ARBA00012513"/>
    </source>
</evidence>
<dbReference type="InterPro" id="IPR008271">
    <property type="entry name" value="Ser/Thr_kinase_AS"/>
</dbReference>
<dbReference type="EMBL" id="CACTIH010005594">
    <property type="protein sequence ID" value="CAA2998459.1"/>
    <property type="molecule type" value="Genomic_DNA"/>
</dbReference>
<comment type="catalytic activity">
    <reaction evidence="7">
        <text>L-threonyl-[protein] + ATP = O-phospho-L-threonyl-[protein] + ADP + H(+)</text>
        <dbReference type="Rhea" id="RHEA:46608"/>
        <dbReference type="Rhea" id="RHEA-COMP:11060"/>
        <dbReference type="Rhea" id="RHEA-COMP:11605"/>
        <dbReference type="ChEBI" id="CHEBI:15378"/>
        <dbReference type="ChEBI" id="CHEBI:30013"/>
        <dbReference type="ChEBI" id="CHEBI:30616"/>
        <dbReference type="ChEBI" id="CHEBI:61977"/>
        <dbReference type="ChEBI" id="CHEBI:456216"/>
        <dbReference type="EC" id="2.7.11.1"/>
    </reaction>
</comment>
<dbReference type="FunFam" id="1.10.510.10:FF:000046">
    <property type="entry name" value="probable serine/threonine-protein kinase WNK9"/>
    <property type="match status" value="1"/>
</dbReference>
<dbReference type="SMART" id="SM00220">
    <property type="entry name" value="S_TKc"/>
    <property type="match status" value="1"/>
</dbReference>
<dbReference type="InterPro" id="IPR011009">
    <property type="entry name" value="Kinase-like_dom_sf"/>
</dbReference>
<dbReference type="Gene3D" id="3.30.200.20">
    <property type="entry name" value="Phosphorylase Kinase, domain 1"/>
    <property type="match status" value="1"/>
</dbReference>
<keyword evidence="3" id="KW-0808">Transferase</keyword>
<feature type="domain" description="Protein kinase" evidence="9">
    <location>
        <begin position="32"/>
        <end position="289"/>
    </location>
</feature>
<reference evidence="10 11" key="1">
    <citation type="submission" date="2019-12" db="EMBL/GenBank/DDBJ databases">
        <authorList>
            <person name="Alioto T."/>
            <person name="Alioto T."/>
            <person name="Gomez Garrido J."/>
        </authorList>
    </citation>
    <scope>NUCLEOTIDE SEQUENCE [LARGE SCALE GENOMIC DNA]</scope>
</reference>
<comment type="caution">
    <text evidence="10">The sequence shown here is derived from an EMBL/GenBank/DDBJ whole genome shotgun (WGS) entry which is preliminary data.</text>
</comment>
<evidence type="ECO:0000313" key="11">
    <source>
        <dbReference type="Proteomes" id="UP000594638"/>
    </source>
</evidence>
<comment type="catalytic activity">
    <reaction evidence="8">
        <text>L-seryl-[protein] + ATP = O-phospho-L-seryl-[protein] + ADP + H(+)</text>
        <dbReference type="Rhea" id="RHEA:17989"/>
        <dbReference type="Rhea" id="RHEA-COMP:9863"/>
        <dbReference type="Rhea" id="RHEA-COMP:11604"/>
        <dbReference type="ChEBI" id="CHEBI:15378"/>
        <dbReference type="ChEBI" id="CHEBI:29999"/>
        <dbReference type="ChEBI" id="CHEBI:30616"/>
        <dbReference type="ChEBI" id="CHEBI:83421"/>
        <dbReference type="ChEBI" id="CHEBI:456216"/>
        <dbReference type="EC" id="2.7.11.1"/>
    </reaction>
</comment>
<dbReference type="GO" id="GO:0004674">
    <property type="term" value="F:protein serine/threonine kinase activity"/>
    <property type="evidence" value="ECO:0007669"/>
    <property type="project" value="UniProtKB-KW"/>
</dbReference>
<dbReference type="Gramene" id="OE9A114658T2">
    <property type="protein sequence ID" value="OE9A114658C2"/>
    <property type="gene ID" value="OE9A114658"/>
</dbReference>
<evidence type="ECO:0000256" key="6">
    <source>
        <dbReference type="ARBA" id="ARBA00022840"/>
    </source>
</evidence>
<proteinExistence type="predicted"/>
<evidence type="ECO:0000256" key="7">
    <source>
        <dbReference type="ARBA" id="ARBA00047899"/>
    </source>
</evidence>
<evidence type="ECO:0000256" key="3">
    <source>
        <dbReference type="ARBA" id="ARBA00022679"/>
    </source>
</evidence>
<dbReference type="PROSITE" id="PS00108">
    <property type="entry name" value="PROTEIN_KINASE_ST"/>
    <property type="match status" value="1"/>
</dbReference>
<keyword evidence="2" id="KW-0723">Serine/threonine-protein kinase</keyword>
<evidence type="ECO:0000313" key="10">
    <source>
        <dbReference type="EMBL" id="CAA2998459.1"/>
    </source>
</evidence>
<protein>
    <recommendedName>
        <fullName evidence="1">non-specific serine/threonine protein kinase</fullName>
        <ecNumber evidence="1">2.7.11.1</ecNumber>
    </recommendedName>
</protein>
<evidence type="ECO:0000259" key="9">
    <source>
        <dbReference type="PROSITE" id="PS50011"/>
    </source>
</evidence>
<sequence>MNCGDIVWRSEKPKMEHTESDVVEISPDKRYIRYNEILGRGAFKNVYKGFDEIDGIEVAWNQVSVDDVLQSPEHLERLYSEVHLLRTLKHENIIRSYASWVDDEKKTINMITELFTSGSLRQYRKRHKNIDLKAIKNWARQILRGLHYLHTHSPPIIHRDLKCDNIFVNGNHGEVKIGDLGLATIMHKPIARSVIGTPEFMAPELYEEEYNELVDIYSFGMCMLELITCEYPYSECKNQAQIYKKVTSGIKPAALNKVKYPVVKQFIENCLAPASQRLTAMELLKEAFLLAENPKDLMCGPLQLTDFTPKSTISLKSDLPFMDVDPNYNMISAGTCARSMIGTSSTVKLQRYSERNEFTIEGEKFDDDTISLNLRIADLSAGRTRNIHFIFYLNADTALSIASEMVEQLDLWSEDIAFIAELIDSLILRLVPTWKTSSRSLGGAQSSYGVSAVLQSNQVLAPHTEDYGSNIIPGREGSLQGFSSQFSGSKCNDAGESVVPSSKHNVVSTSDARHKNDWISACDLEKHKASIGESLMSECTKNSWTSFVGSWNGVSNDMCVSITSLPLSEKDHDKEHCHDLKLELDAIDLQYQLRCRELLRMREEAIENVKKRWSSKKLFVV</sequence>
<name>A0A8S0T1Z3_OLEEU</name>
<dbReference type="EC" id="2.7.11.1" evidence="1"/>
<dbReference type="GO" id="GO:0005524">
    <property type="term" value="F:ATP binding"/>
    <property type="evidence" value="ECO:0007669"/>
    <property type="project" value="UniProtKB-KW"/>
</dbReference>
<dbReference type="PROSITE" id="PS50011">
    <property type="entry name" value="PROTEIN_KINASE_DOM"/>
    <property type="match status" value="1"/>
</dbReference>
<dbReference type="Gene3D" id="1.10.510.10">
    <property type="entry name" value="Transferase(Phosphotransferase) domain 1"/>
    <property type="match status" value="1"/>
</dbReference>
<accession>A0A8S0T1Z3</accession>
<keyword evidence="6" id="KW-0067">ATP-binding</keyword>
<evidence type="ECO:0000256" key="4">
    <source>
        <dbReference type="ARBA" id="ARBA00022741"/>
    </source>
</evidence>
<keyword evidence="11" id="KW-1185">Reference proteome</keyword>
<dbReference type="SUPFAM" id="SSF56112">
    <property type="entry name" value="Protein kinase-like (PK-like)"/>
    <property type="match status" value="1"/>
</dbReference>
<dbReference type="InterPro" id="IPR050588">
    <property type="entry name" value="WNK_Ser-Thr_kinase"/>
</dbReference>
<evidence type="ECO:0000256" key="8">
    <source>
        <dbReference type="ARBA" id="ARBA00048679"/>
    </source>
</evidence>
<dbReference type="AlphaFoldDB" id="A0A8S0T1Z3"/>
<dbReference type="PANTHER" id="PTHR13902">
    <property type="entry name" value="SERINE/THREONINE-PROTEIN KINASE WNK WITH NO LYSINE -RELATED"/>
    <property type="match status" value="1"/>
</dbReference>
<dbReference type="FunFam" id="3.30.200.20:FF:000075">
    <property type="entry name" value="Probable serine/threonine-protein kinase WNK1"/>
    <property type="match status" value="1"/>
</dbReference>
<dbReference type="InterPro" id="IPR000719">
    <property type="entry name" value="Prot_kinase_dom"/>
</dbReference>
<dbReference type="Pfam" id="PF00069">
    <property type="entry name" value="Pkinase"/>
    <property type="match status" value="1"/>
</dbReference>
<keyword evidence="4" id="KW-0547">Nucleotide-binding</keyword>
<dbReference type="OrthoDB" id="4062651at2759"/>
<dbReference type="Proteomes" id="UP000594638">
    <property type="component" value="Unassembled WGS sequence"/>
</dbReference>
<evidence type="ECO:0000256" key="5">
    <source>
        <dbReference type="ARBA" id="ARBA00022777"/>
    </source>
</evidence>
<keyword evidence="5 10" id="KW-0418">Kinase</keyword>
<organism evidence="10 11">
    <name type="scientific">Olea europaea subsp. europaea</name>
    <dbReference type="NCBI Taxonomy" id="158383"/>
    <lineage>
        <taxon>Eukaryota</taxon>
        <taxon>Viridiplantae</taxon>
        <taxon>Streptophyta</taxon>
        <taxon>Embryophyta</taxon>
        <taxon>Tracheophyta</taxon>
        <taxon>Spermatophyta</taxon>
        <taxon>Magnoliopsida</taxon>
        <taxon>eudicotyledons</taxon>
        <taxon>Gunneridae</taxon>
        <taxon>Pentapetalae</taxon>
        <taxon>asterids</taxon>
        <taxon>lamiids</taxon>
        <taxon>Lamiales</taxon>
        <taxon>Oleaceae</taxon>
        <taxon>Oleeae</taxon>
        <taxon>Olea</taxon>
    </lineage>
</organism>
<evidence type="ECO:0000256" key="2">
    <source>
        <dbReference type="ARBA" id="ARBA00022527"/>
    </source>
</evidence>
<dbReference type="CDD" id="cd13983">
    <property type="entry name" value="STKc_WNK"/>
    <property type="match status" value="1"/>
</dbReference>